<keyword evidence="7 10" id="KW-0472">Membrane</keyword>
<sequence length="498" mass="53309">MTAPLWVGLLIGAAFGVPAALWGIGNPETVIRTARLVDRLLIGCFAFVTAIGAVMLYGLYALGFAMHFSPKPLYVYGVTLGGLLFGVGVAISGYFPGSEWIALGEGRRDVLYAIPGGLLGAAAWTVLYETPTGHWLVSAANFGDLVVTGHIAHIPRLATFVVAVGYAAAALTLLYFLPRYQGGRHSCFRHLASCPLDEHDLVLMRDTAAYLAEGAVDPTRSRTPTWYQRLTSREVPAANFYARTISAVGLAVATVTVLAIFLHQIFGQSTTYSWLVGHLLLPQFTYSTEVFASIGWEPFTDVGVFFGGFVCALFISRRFTAFHPVVPPTWRNRFGPSTVRRAIGCFGGSFLVLFGARMAGGCTSGHMLSGGIQLALSGWLFTAATVAAMLVTARFMYRDVSSLTNPDAPGTQPPRSQHRHQSEPTTVRTAVLLGVALAGFATMTVISAILTGGRNLGQLTLTDVLIPALIPLLLLIAVTTASRHGPAVAWHHTNKGQR</sequence>
<comment type="similarity">
    <text evidence="8">Belongs to the TsuA/YedE (TC 9.B.102) family.</text>
</comment>
<evidence type="ECO:0000256" key="7">
    <source>
        <dbReference type="ARBA" id="ARBA00023136"/>
    </source>
</evidence>
<evidence type="ECO:0000256" key="4">
    <source>
        <dbReference type="ARBA" id="ARBA00022519"/>
    </source>
</evidence>
<evidence type="ECO:0000256" key="9">
    <source>
        <dbReference type="SAM" id="MobiDB-lite"/>
    </source>
</evidence>
<dbReference type="AlphaFoldDB" id="A0A9X7WHX3"/>
<feature type="transmembrane region" description="Helical" evidence="10">
    <location>
        <begin position="73"/>
        <end position="97"/>
    </location>
</feature>
<gene>
    <name evidence="11" type="ORF">K3U94_00605</name>
</gene>
<evidence type="ECO:0000256" key="3">
    <source>
        <dbReference type="ARBA" id="ARBA00022475"/>
    </source>
</evidence>
<feature type="transmembrane region" description="Helical" evidence="10">
    <location>
        <begin position="157"/>
        <end position="177"/>
    </location>
</feature>
<keyword evidence="6 10" id="KW-1133">Transmembrane helix</keyword>
<keyword evidence="5 10" id="KW-0812">Transmembrane</keyword>
<feature type="transmembrane region" description="Helical" evidence="10">
    <location>
        <begin position="456"/>
        <end position="478"/>
    </location>
</feature>
<dbReference type="EMBL" id="CP080997">
    <property type="protein sequence ID" value="QZA07902.1"/>
    <property type="molecule type" value="Genomic_DNA"/>
</dbReference>
<evidence type="ECO:0000256" key="10">
    <source>
        <dbReference type="SAM" id="Phobius"/>
    </source>
</evidence>
<keyword evidence="4" id="KW-0997">Cell inner membrane</keyword>
<evidence type="ECO:0000313" key="12">
    <source>
        <dbReference type="Proteomes" id="UP000825008"/>
    </source>
</evidence>
<dbReference type="RefSeq" id="WP_220695271.1">
    <property type="nucleotide sequence ID" value="NZ_CP080997.1"/>
</dbReference>
<dbReference type="PANTHER" id="PTHR30574">
    <property type="entry name" value="INNER MEMBRANE PROTEIN YEDE"/>
    <property type="match status" value="1"/>
</dbReference>
<keyword evidence="3" id="KW-1003">Cell membrane</keyword>
<feature type="transmembrane region" description="Helical" evidence="10">
    <location>
        <begin position="429"/>
        <end position="450"/>
    </location>
</feature>
<feature type="transmembrane region" description="Helical" evidence="10">
    <location>
        <begin position="36"/>
        <end position="61"/>
    </location>
</feature>
<organism evidence="11 12">
    <name type="scientific">Mycolicibacter heraklionensis</name>
    <dbReference type="NCBI Taxonomy" id="512402"/>
    <lineage>
        <taxon>Bacteria</taxon>
        <taxon>Bacillati</taxon>
        <taxon>Actinomycetota</taxon>
        <taxon>Actinomycetes</taxon>
        <taxon>Mycobacteriales</taxon>
        <taxon>Mycobacteriaceae</taxon>
        <taxon>Mycolicibacter</taxon>
    </lineage>
</organism>
<dbReference type="Proteomes" id="UP000825008">
    <property type="component" value="Chromosome"/>
</dbReference>
<evidence type="ECO:0000313" key="11">
    <source>
        <dbReference type="EMBL" id="QZA07902.1"/>
    </source>
</evidence>
<evidence type="ECO:0000256" key="2">
    <source>
        <dbReference type="ARBA" id="ARBA00022448"/>
    </source>
</evidence>
<feature type="transmembrane region" description="Helical" evidence="10">
    <location>
        <begin position="240"/>
        <end position="262"/>
    </location>
</feature>
<evidence type="ECO:0000256" key="5">
    <source>
        <dbReference type="ARBA" id="ARBA00022692"/>
    </source>
</evidence>
<dbReference type="InterPro" id="IPR007272">
    <property type="entry name" value="Sulf_transp_TsuA/YedE"/>
</dbReference>
<feature type="transmembrane region" description="Helical" evidence="10">
    <location>
        <begin position="109"/>
        <end position="127"/>
    </location>
</feature>
<accession>A0A9X7WHX3</accession>
<evidence type="ECO:0000256" key="1">
    <source>
        <dbReference type="ARBA" id="ARBA00004429"/>
    </source>
</evidence>
<feature type="transmembrane region" description="Helical" evidence="10">
    <location>
        <begin position="372"/>
        <end position="393"/>
    </location>
</feature>
<evidence type="ECO:0000256" key="6">
    <source>
        <dbReference type="ARBA" id="ARBA00022989"/>
    </source>
</evidence>
<reference evidence="11" key="1">
    <citation type="submission" date="2021-08" db="EMBL/GenBank/DDBJ databases">
        <title>Whole genome sequencing of non-tuberculosis mycobacteria type-strains.</title>
        <authorList>
            <person name="Igarashi Y."/>
            <person name="Osugi A."/>
            <person name="Mitarai S."/>
        </authorList>
    </citation>
    <scope>NUCLEOTIDE SEQUENCE</scope>
    <source>
        <strain evidence="11">JCM 30995</strain>
    </source>
</reference>
<evidence type="ECO:0000256" key="8">
    <source>
        <dbReference type="ARBA" id="ARBA00035655"/>
    </source>
</evidence>
<dbReference type="KEGG" id="mher:K3U94_00605"/>
<feature type="transmembrane region" description="Helical" evidence="10">
    <location>
        <begin position="341"/>
        <end position="360"/>
    </location>
</feature>
<dbReference type="PANTHER" id="PTHR30574:SF1">
    <property type="entry name" value="SULPHUR TRANSPORT DOMAIN-CONTAINING PROTEIN"/>
    <property type="match status" value="1"/>
</dbReference>
<feature type="transmembrane region" description="Helical" evidence="10">
    <location>
        <begin position="6"/>
        <end position="24"/>
    </location>
</feature>
<name>A0A9X7WHX3_9MYCO</name>
<keyword evidence="2" id="KW-0813">Transport</keyword>
<feature type="region of interest" description="Disordered" evidence="9">
    <location>
        <begin position="405"/>
        <end position="424"/>
    </location>
</feature>
<protein>
    <submittedName>
        <fullName evidence="11">YeeE/YedE family protein</fullName>
    </submittedName>
</protein>
<proteinExistence type="inferred from homology"/>
<dbReference type="GO" id="GO:0005886">
    <property type="term" value="C:plasma membrane"/>
    <property type="evidence" value="ECO:0007669"/>
    <property type="project" value="UniProtKB-SubCell"/>
</dbReference>
<dbReference type="Pfam" id="PF04143">
    <property type="entry name" value="Sulf_transp"/>
    <property type="match status" value="1"/>
</dbReference>
<comment type="subcellular location">
    <subcellularLocation>
        <location evidence="1">Cell inner membrane</location>
        <topology evidence="1">Multi-pass membrane protein</topology>
    </subcellularLocation>
</comment>
<feature type="transmembrane region" description="Helical" evidence="10">
    <location>
        <begin position="302"/>
        <end position="320"/>
    </location>
</feature>